<feature type="domain" description="DUF1540" evidence="1">
    <location>
        <begin position="86"/>
        <end position="114"/>
    </location>
</feature>
<dbReference type="AlphaFoldDB" id="R7WH23"/>
<keyword evidence="3" id="KW-1185">Reference proteome</keyword>
<reference evidence="2 3" key="1">
    <citation type="journal article" date="2013" name="Genome Announc.">
        <title>Draft Genome Sequence of Rhodococcus rhodnii Strain LMG5362, a Symbiont of Rhodnius prolixus (Hemiptera, Reduviidae, Triatominae), the Principle Vector of Trypanosoma cruzi.</title>
        <authorList>
            <person name="Pachebat J.A."/>
            <person name="van Keulen G."/>
            <person name="Whitten M.M."/>
            <person name="Girdwood S."/>
            <person name="Del Sol R."/>
            <person name="Dyson P.J."/>
            <person name="Facey P.D."/>
        </authorList>
    </citation>
    <scope>NUCLEOTIDE SEQUENCE [LARGE SCALE GENOMIC DNA]</scope>
    <source>
        <strain evidence="2 3">LMG 5362</strain>
    </source>
</reference>
<dbReference type="EMBL" id="APMY01000131">
    <property type="protein sequence ID" value="EOM74388.1"/>
    <property type="molecule type" value="Genomic_DNA"/>
</dbReference>
<organism evidence="2 3">
    <name type="scientific">Rhodococcus rhodnii LMG 5362</name>
    <dbReference type="NCBI Taxonomy" id="1273125"/>
    <lineage>
        <taxon>Bacteria</taxon>
        <taxon>Bacillati</taxon>
        <taxon>Actinomycetota</taxon>
        <taxon>Actinomycetes</taxon>
        <taxon>Mycobacteriales</taxon>
        <taxon>Nocardiaceae</taxon>
        <taxon>Rhodococcus</taxon>
    </lineage>
</organism>
<gene>
    <name evidence="2" type="ORF">Rrhod_4190</name>
</gene>
<dbReference type="PATRIC" id="fig|1273125.3.peg.3981"/>
<dbReference type="Proteomes" id="UP000013525">
    <property type="component" value="Unassembled WGS sequence"/>
</dbReference>
<feature type="domain" description="DUF1540" evidence="1">
    <location>
        <begin position="36"/>
        <end position="67"/>
    </location>
</feature>
<name>R7WH23_9NOCA</name>
<dbReference type="InterPro" id="IPR011437">
    <property type="entry name" value="DUF1540"/>
</dbReference>
<evidence type="ECO:0000313" key="3">
    <source>
        <dbReference type="Proteomes" id="UP000013525"/>
    </source>
</evidence>
<evidence type="ECO:0000313" key="2">
    <source>
        <dbReference type="EMBL" id="EOM74388.1"/>
    </source>
</evidence>
<protein>
    <recommendedName>
        <fullName evidence="1">DUF1540 domain-containing protein</fullName>
    </recommendedName>
</protein>
<dbReference type="Pfam" id="PF07561">
    <property type="entry name" value="DUF1540"/>
    <property type="match status" value="2"/>
</dbReference>
<evidence type="ECO:0000259" key="1">
    <source>
        <dbReference type="Pfam" id="PF07561"/>
    </source>
</evidence>
<sequence>MLVTAAGQSYREKQVDTLNRSEDLMTTMEMPHVSECTVSDCSYNHDGCHAFAINVSGNNGTAECGTFVPLSAKGGLDRVTSLVGACQRADCVHNQDLECTASDIRVGAGGGDDTAHCLTYQRR</sequence>
<comment type="caution">
    <text evidence="2">The sequence shown here is derived from an EMBL/GenBank/DDBJ whole genome shotgun (WGS) entry which is preliminary data.</text>
</comment>
<dbReference type="eggNOG" id="ENOG50331V9">
    <property type="taxonomic scope" value="Bacteria"/>
</dbReference>
<proteinExistence type="predicted"/>
<accession>R7WH23</accession>